<protein>
    <recommendedName>
        <fullName evidence="4">DUF3188 domain-containing protein</fullName>
    </recommendedName>
</protein>
<dbReference type="Proteomes" id="UP000257055">
    <property type="component" value="Unassembled WGS sequence"/>
</dbReference>
<feature type="transmembrane region" description="Helical" evidence="1">
    <location>
        <begin position="7"/>
        <end position="24"/>
    </location>
</feature>
<feature type="transmembrane region" description="Helical" evidence="1">
    <location>
        <begin position="30"/>
        <end position="49"/>
    </location>
</feature>
<dbReference type="AlphaFoldDB" id="A0A3D8TU98"/>
<evidence type="ECO:0000256" key="1">
    <source>
        <dbReference type="SAM" id="Phobius"/>
    </source>
</evidence>
<comment type="caution">
    <text evidence="2">The sequence shown here is derived from an EMBL/GenBank/DDBJ whole genome shotgun (WGS) entry which is preliminary data.</text>
</comment>
<keyword evidence="1" id="KW-0812">Transmembrane</keyword>
<reference evidence="3" key="1">
    <citation type="submission" date="2015-04" db="EMBL/GenBank/DDBJ databases">
        <authorList>
            <person name="Schardt J."/>
            <person name="Mueller-Herbst S."/>
            <person name="Scherer S."/>
            <person name="Huptas C."/>
        </authorList>
    </citation>
    <scope>NUCLEOTIDE SEQUENCE [LARGE SCALE GENOMIC DNA]</scope>
    <source>
        <strain evidence="3">Kiel-L1</strain>
    </source>
</reference>
<proteinExistence type="predicted"/>
<accession>A0A3D8TU98</accession>
<keyword evidence="1" id="KW-0472">Membrane</keyword>
<evidence type="ECO:0000313" key="3">
    <source>
        <dbReference type="Proteomes" id="UP000257055"/>
    </source>
</evidence>
<dbReference type="EMBL" id="LARY01000002">
    <property type="protein sequence ID" value="RDX01386.1"/>
    <property type="molecule type" value="Genomic_DNA"/>
</dbReference>
<dbReference type="InterPro" id="IPR021524">
    <property type="entry name" value="DUF3188"/>
</dbReference>
<sequence>MKLANSLFVVCIGLMIVMFSPSFGKNGAASMPMMVTGLVIVVIGAIYVFKGLKNKKGQGGDKK</sequence>
<dbReference type="Pfam" id="PF11384">
    <property type="entry name" value="DUF3188"/>
    <property type="match status" value="1"/>
</dbReference>
<evidence type="ECO:0000313" key="2">
    <source>
        <dbReference type="EMBL" id="RDX01386.1"/>
    </source>
</evidence>
<name>A0A3D8TU98_9LIST</name>
<evidence type="ECO:0008006" key="4">
    <source>
        <dbReference type="Google" id="ProtNLM"/>
    </source>
</evidence>
<dbReference type="RefSeq" id="WP_115753646.1">
    <property type="nucleotide sequence ID" value="NZ_LARY01000002.1"/>
</dbReference>
<organism evidence="2 3">
    <name type="scientific">Listeria kieliensis</name>
    <dbReference type="NCBI Taxonomy" id="1621700"/>
    <lineage>
        <taxon>Bacteria</taxon>
        <taxon>Bacillati</taxon>
        <taxon>Bacillota</taxon>
        <taxon>Bacilli</taxon>
        <taxon>Bacillales</taxon>
        <taxon>Listeriaceae</taxon>
        <taxon>Listeria</taxon>
    </lineage>
</organism>
<keyword evidence="3" id="KW-1185">Reference proteome</keyword>
<gene>
    <name evidence="2" type="ORF">UR08_10765</name>
</gene>
<keyword evidence="1" id="KW-1133">Transmembrane helix</keyword>